<feature type="transmembrane region" description="Helical" evidence="14">
    <location>
        <begin position="287"/>
        <end position="304"/>
    </location>
</feature>
<feature type="transmembrane region" description="Helical" evidence="14">
    <location>
        <begin position="100"/>
        <end position="117"/>
    </location>
</feature>
<dbReference type="EC" id="2.4.1.256" evidence="4 14"/>
<dbReference type="Pfam" id="PF04922">
    <property type="entry name" value="DIE2_ALG10"/>
    <property type="match status" value="1"/>
</dbReference>
<dbReference type="AlphaFoldDB" id="A0A1S3CXL8"/>
<dbReference type="PaxDb" id="121845-A0A1S3CXL8"/>
<evidence type="ECO:0000256" key="4">
    <source>
        <dbReference type="ARBA" id="ARBA00011967"/>
    </source>
</evidence>
<dbReference type="Proteomes" id="UP000079169">
    <property type="component" value="Unplaced"/>
</dbReference>
<dbReference type="CTD" id="84920"/>
<proteinExistence type="inferred from homology"/>
<dbReference type="STRING" id="121845.A0A1S3CXL8"/>
<dbReference type="PANTHER" id="PTHR12989">
    <property type="entry name" value="ALPHA-1,2-GLUCOSYLTRANSFERASE ALG10"/>
    <property type="match status" value="1"/>
</dbReference>
<evidence type="ECO:0000313" key="15">
    <source>
        <dbReference type="Proteomes" id="UP000079169"/>
    </source>
</evidence>
<feature type="transmembrane region" description="Helical" evidence="14">
    <location>
        <begin position="389"/>
        <end position="413"/>
    </location>
</feature>
<evidence type="ECO:0000256" key="14">
    <source>
        <dbReference type="PIRNR" id="PIRNR028810"/>
    </source>
</evidence>
<dbReference type="GO" id="GO:0106073">
    <property type="term" value="F:dolichyl pyrophosphate Glc2Man9GlcNAc2 alpha-1,2-glucosyltransferase activity"/>
    <property type="evidence" value="ECO:0007669"/>
    <property type="project" value="UniProtKB-UniRule"/>
</dbReference>
<evidence type="ECO:0000256" key="6">
    <source>
        <dbReference type="ARBA" id="ARBA00022676"/>
    </source>
</evidence>
<keyword evidence="15" id="KW-1185">Reference proteome</keyword>
<feature type="transmembrane region" description="Helical" evidence="14">
    <location>
        <begin position="365"/>
        <end position="382"/>
    </location>
</feature>
<evidence type="ECO:0000313" key="16">
    <source>
        <dbReference type="RefSeq" id="XP_008469916.1"/>
    </source>
</evidence>
<evidence type="ECO:0000256" key="12">
    <source>
        <dbReference type="ARBA" id="ARBA00044727"/>
    </source>
</evidence>
<keyword evidence="7" id="KW-0808">Transferase</keyword>
<sequence length="469" mass="55687">MTKSEAKMQSSFLTVRMLQLVCFVLFSLVSVLISYFFNYTQPNPYIDEQFHIPQAAKFCKGNFFEWDHKITTLPGLYLFSIGIFKPIGLLLKYDICTVNILRSTNLICAIFNFYLIYEILKVKNISKDGIDQMSLFKILLSALNISTFPVLYFFSFLYYTDALSTSMVLLMYALNLQSKYQLSAAMGFFAVMVRQTNIIWVFYIATEIVLSDLEVFFEKMSKKNAFSKGSYLKVSQAMIKQLISRGTHKKVIGFAMVMFLFVLFIMLNQGIVVGDRSSHKPVVHVPQMFYFATFCLFFSLPYALRSLESFSKLLFSIDRSFILLLWAVAFYYIIQHNTLVHPFTLADNRHYTFYIWKRLYENIPYFRYLMIPVYVFSFYHLMRNCTFKYFFLFTTCVFLNLVPQLLLELRYFIMPFILYRLHFNINSLKWWELALEFSFNSLINIVTIYIFFTKKFYWEDSADIQRIMW</sequence>
<evidence type="ECO:0000256" key="3">
    <source>
        <dbReference type="ARBA" id="ARBA00010600"/>
    </source>
</evidence>
<feature type="transmembrane region" description="Helical" evidence="14">
    <location>
        <begin position="251"/>
        <end position="267"/>
    </location>
</feature>
<evidence type="ECO:0000256" key="9">
    <source>
        <dbReference type="ARBA" id="ARBA00022824"/>
    </source>
</evidence>
<keyword evidence="8 14" id="KW-0812">Transmembrane</keyword>
<dbReference type="PIRSF" id="PIRSF028810">
    <property type="entry name" value="Alpha1_2_glucosyltferase_Alg10"/>
    <property type="match status" value="1"/>
</dbReference>
<gene>
    <name evidence="16" type="primary">LOC103507241</name>
</gene>
<evidence type="ECO:0000256" key="10">
    <source>
        <dbReference type="ARBA" id="ARBA00022989"/>
    </source>
</evidence>
<evidence type="ECO:0000256" key="13">
    <source>
        <dbReference type="ARBA" id="ARBA00048064"/>
    </source>
</evidence>
<name>A0A1S3CXL8_DIACI</name>
<evidence type="ECO:0000256" key="2">
    <source>
        <dbReference type="ARBA" id="ARBA00004922"/>
    </source>
</evidence>
<dbReference type="KEGG" id="dci:103507241"/>
<feature type="transmembrane region" description="Helical" evidence="14">
    <location>
        <begin position="12"/>
        <end position="37"/>
    </location>
</feature>
<accession>A0A1S3CXL8</accession>
<keyword evidence="11 14" id="KW-0472">Membrane</keyword>
<dbReference type="GO" id="GO:0005789">
    <property type="term" value="C:endoplasmic reticulum membrane"/>
    <property type="evidence" value="ECO:0007669"/>
    <property type="project" value="UniProtKB-SubCell"/>
</dbReference>
<dbReference type="GeneID" id="103507241"/>
<comment type="caution">
    <text evidence="14">Lacks conserved residue(s) required for the propagation of feature annotation.</text>
</comment>
<evidence type="ECO:0000256" key="5">
    <source>
        <dbReference type="ARBA" id="ARBA00018512"/>
    </source>
</evidence>
<dbReference type="RefSeq" id="XP_008469916.1">
    <property type="nucleotide sequence ID" value="XM_008471694.3"/>
</dbReference>
<dbReference type="PANTHER" id="PTHR12989:SF10">
    <property type="entry name" value="DOL-P-GLC:GLC(2)MAN(9)GLCNAC(2)-PP-DOL ALPHA-1,2-GLUCOSYLTRANSFERASE-RELATED"/>
    <property type="match status" value="1"/>
</dbReference>
<dbReference type="InterPro" id="IPR016900">
    <property type="entry name" value="Alg10"/>
</dbReference>
<dbReference type="OMA" id="VWDSKIT"/>
<dbReference type="OrthoDB" id="4769at2759"/>
<comment type="pathway">
    <text evidence="2">Protein modification; protein glycosylation.</text>
</comment>
<comment type="subcellular location">
    <subcellularLocation>
        <location evidence="1">Endoplasmic reticulum membrane</location>
        <topology evidence="1">Multi-pass membrane protein</topology>
    </subcellularLocation>
</comment>
<evidence type="ECO:0000256" key="1">
    <source>
        <dbReference type="ARBA" id="ARBA00004477"/>
    </source>
</evidence>
<comment type="function">
    <text evidence="12">Dol-P-Glc:Glc(2)Man(9)GlcNAc(2)-PP-Dol alpha-1,2-glucosyltransferase that operates in the biosynthetic pathway of dolichol-linked oligosaccharides, the glycan precursors employed in protein asparagine (N)-glycosylation. The assembly of dolichol-linked oligosaccharides begins on the cytosolic side of the endoplasmic reticulum membrane and finishes in its lumen. The sequential addition of sugars to dolichol pyrophosphate produces dolichol-linked oligosaccharides containing fourteen sugars, including two GlcNAcs, nine mannoses and three glucoses. Once assembled, the oligosaccharide is transferred from the lipid to nascent proteins by oligosaccharyltransferases. In the lumen of the endoplasmic reticulum, adds the third and last glucose residue from dolichyl phosphate glucose (Dol-P-Glc) onto the lipid-linked oligosaccharide intermediate Glc(2)Man(9)GlcNAc(2)-PP-Dol to produce Glc(3)Man(9)GlcNAc(2)-PP-Dol.</text>
</comment>
<organism evidence="15 16">
    <name type="scientific">Diaphorina citri</name>
    <name type="common">Asian citrus psyllid</name>
    <dbReference type="NCBI Taxonomy" id="121845"/>
    <lineage>
        <taxon>Eukaryota</taxon>
        <taxon>Metazoa</taxon>
        <taxon>Ecdysozoa</taxon>
        <taxon>Arthropoda</taxon>
        <taxon>Hexapoda</taxon>
        <taxon>Insecta</taxon>
        <taxon>Pterygota</taxon>
        <taxon>Neoptera</taxon>
        <taxon>Paraneoptera</taxon>
        <taxon>Hemiptera</taxon>
        <taxon>Sternorrhyncha</taxon>
        <taxon>Psylloidea</taxon>
        <taxon>Psyllidae</taxon>
        <taxon>Diaphorininae</taxon>
        <taxon>Diaphorina</taxon>
    </lineage>
</organism>
<dbReference type="GO" id="GO:0006488">
    <property type="term" value="P:dolichol-linked oligosaccharide biosynthetic process"/>
    <property type="evidence" value="ECO:0007669"/>
    <property type="project" value="UniProtKB-UniRule"/>
</dbReference>
<feature type="transmembrane region" description="Helical" evidence="14">
    <location>
        <begin position="316"/>
        <end position="334"/>
    </location>
</feature>
<feature type="transmembrane region" description="Helical" evidence="14">
    <location>
        <begin position="138"/>
        <end position="160"/>
    </location>
</feature>
<protein>
    <recommendedName>
        <fullName evidence="5 14">Dol-P-Glc:Glc(2)Man(9)GlcNAc(2)-PP-Dol alpha-1,2-glucosyltransferase</fullName>
        <ecNumber evidence="4 14">2.4.1.256</ecNumber>
    </recommendedName>
</protein>
<keyword evidence="6 14" id="KW-0328">Glycosyltransferase</keyword>
<evidence type="ECO:0000256" key="7">
    <source>
        <dbReference type="ARBA" id="ARBA00022679"/>
    </source>
</evidence>
<reference evidence="16" key="1">
    <citation type="submission" date="2025-08" db="UniProtKB">
        <authorList>
            <consortium name="RefSeq"/>
        </authorList>
    </citation>
    <scope>IDENTIFICATION</scope>
</reference>
<evidence type="ECO:0000256" key="8">
    <source>
        <dbReference type="ARBA" id="ARBA00022692"/>
    </source>
</evidence>
<comment type="similarity">
    <text evidence="3 14">Belongs to the ALG10 glucosyltransferase family.</text>
</comment>
<comment type="catalytic activity">
    <reaction evidence="13">
        <text>an alpha-D-Glc-(1-&gt;3)-alpha-D-Glc-(1-&gt;3)-alpha-D-Man-(1-&gt;2)-alpha-D-Man-(1-&gt;2)-alpha-D-Man-(1-&gt;3)-[alpha-D-Man-(1-&gt;2)-alpha-D-Man-(1-&gt;3)-[alpha-D-Man-(1-&gt;2)-alpha-D-Man-(1-&gt;6)]-alpha-D-Man-(1-&gt;6)]-beta-D-Man-(1-&gt;4)-beta-D-GlcNAc-(1-&gt;4)-alpha-D-GlcNAc-diphospho-di-trans,poly-cis-dolichol + a di-trans,poly-cis-dolichyl beta-D-glucosyl phosphate = a alpha-D-Glc-(1-&gt;2)-alpha-D-Glc-(1-&gt;3)-alpha-D-Glc-(1-&gt;3)-alpha-D-Man-(1-&gt;2)-alpha-D-Man-(1-&gt;2)-alpha-D-Man-(1-&gt;3)-[alpha-D-Man-(1-&gt;2)-alpha-D-Man-(1-&gt;3)-[alpha-D-Man-(1-&gt;2)-alpha-D-Man-(1-&gt;6)]-alpha-D-Man-(1-&gt;6)]-beta-D-Man-(1-&gt;4)-beta-D-GlcNAc-(1-&gt;4)-alpha-D-GlcNAc-diphospho-di-trans,poly-cis-dolichol + a di-trans,poly-cis-dolichyl phosphate + H(+)</text>
        <dbReference type="Rhea" id="RHEA:29543"/>
        <dbReference type="Rhea" id="RHEA-COMP:19498"/>
        <dbReference type="Rhea" id="RHEA-COMP:19502"/>
        <dbReference type="Rhea" id="RHEA-COMP:19512"/>
        <dbReference type="Rhea" id="RHEA-COMP:19522"/>
        <dbReference type="ChEBI" id="CHEBI:15378"/>
        <dbReference type="ChEBI" id="CHEBI:57525"/>
        <dbReference type="ChEBI" id="CHEBI:57683"/>
        <dbReference type="ChEBI" id="CHEBI:132522"/>
        <dbReference type="ChEBI" id="CHEBI:132523"/>
        <dbReference type="EC" id="2.4.1.256"/>
    </reaction>
    <physiologicalReaction direction="left-to-right" evidence="13">
        <dbReference type="Rhea" id="RHEA:29544"/>
    </physiologicalReaction>
</comment>
<evidence type="ECO:0000256" key="11">
    <source>
        <dbReference type="ARBA" id="ARBA00023136"/>
    </source>
</evidence>
<keyword evidence="10 14" id="KW-1133">Transmembrane helix</keyword>
<feature type="transmembrane region" description="Helical" evidence="14">
    <location>
        <begin position="433"/>
        <end position="452"/>
    </location>
</feature>
<keyword evidence="9" id="KW-0256">Endoplasmic reticulum</keyword>